<evidence type="ECO:0008006" key="4">
    <source>
        <dbReference type="Google" id="ProtNLM"/>
    </source>
</evidence>
<feature type="compositionally biased region" description="Low complexity" evidence="1">
    <location>
        <begin position="179"/>
        <end position="193"/>
    </location>
</feature>
<dbReference type="Proteomes" id="UP001189429">
    <property type="component" value="Unassembled WGS sequence"/>
</dbReference>
<evidence type="ECO:0000256" key="1">
    <source>
        <dbReference type="SAM" id="MobiDB-lite"/>
    </source>
</evidence>
<dbReference type="InterPro" id="IPR012337">
    <property type="entry name" value="RNaseH-like_sf"/>
</dbReference>
<reference evidence="2" key="1">
    <citation type="submission" date="2023-10" db="EMBL/GenBank/DDBJ databases">
        <authorList>
            <person name="Chen Y."/>
            <person name="Shah S."/>
            <person name="Dougan E. K."/>
            <person name="Thang M."/>
            <person name="Chan C."/>
        </authorList>
    </citation>
    <scope>NUCLEOTIDE SEQUENCE [LARGE SCALE GENOMIC DNA]</scope>
</reference>
<organism evidence="2 3">
    <name type="scientific">Prorocentrum cordatum</name>
    <dbReference type="NCBI Taxonomy" id="2364126"/>
    <lineage>
        <taxon>Eukaryota</taxon>
        <taxon>Sar</taxon>
        <taxon>Alveolata</taxon>
        <taxon>Dinophyceae</taxon>
        <taxon>Prorocentrales</taxon>
        <taxon>Prorocentraceae</taxon>
        <taxon>Prorocentrum</taxon>
    </lineage>
</organism>
<feature type="region of interest" description="Disordered" evidence="1">
    <location>
        <begin position="168"/>
        <end position="273"/>
    </location>
</feature>
<proteinExistence type="predicted"/>
<evidence type="ECO:0000313" key="3">
    <source>
        <dbReference type="Proteomes" id="UP001189429"/>
    </source>
</evidence>
<gene>
    <name evidence="2" type="ORF">PCOR1329_LOCUS44907</name>
</gene>
<name>A0ABN9U3N4_9DINO</name>
<evidence type="ECO:0000313" key="2">
    <source>
        <dbReference type="EMBL" id="CAK0853437.1"/>
    </source>
</evidence>
<dbReference type="Gene3D" id="3.30.420.10">
    <property type="entry name" value="Ribonuclease H-like superfamily/Ribonuclease H"/>
    <property type="match status" value="1"/>
</dbReference>
<sequence length="813" mass="86860">MAPRDPRRRPRDGVVTAWRLAVLVIASRRAPAAACLLLMPLELCSGRRGADMLGIAAGAAVPVLRGSAWSWSATRWPGRRGTVAPPGEEEDASVEDLALHQCWTEAGHHEEAFRRVALAARVSPERARERIREQAKRYLRHEECCEPLAGEPGAGRCGRALELARAGERQGPGAGSGAGPQRAAAGSEARGAPAAGGRGSAGLARACGPATDMDQALRQQRRPAARSCRREGVGAGRRHSAARLAPAWRARRAPAGERQGAAKVSASGKGGPEPPLRFAKAKLMVDEFGASWDEIGCGLFVAVSFVDKASGDHRVGQSAGHSPVDQSASLSTSAFTLLDHFGRTVKLTYTRLALFSDLLQQGCQWTELLPPDVLQAALGAPANSPLFCFGAFRHPGGSDGAAETRERALFDAAAGCPSRACASLGCETERRISPAHLAEQTAEADAAKIKQANAATEVKPGGGVKSDPAKDEELLACYEHLSTEMDMARRTGRKVVIGGDFNTQFDVGLRGEARLARLRGADSAADRNCQLCGAALGTLLHRRVCEACQDFLPSLSEARCRRWFTEPPDATRDDLIWYTDGSMKFGPLWELRRTGCGIAVVSDRGDFVAFGSAVPPPWIRTAAAAELWAVSLALTIALVSPRIRTNCQSILASAAAGTAQAAKPTRMLAQLWSRVATLLDGDVSELIASGRLTWMPSHGFQADDERIQYAARFLLTSKLSTSYAKPAQGPRGSPGHTDADSVANLCSKGEEQSIMVIPQSSLDSTFDETQDDENPFNYPHRAKRENAERMYNLLVEVGGCMCRFEGHVLRIGS</sequence>
<keyword evidence="3" id="KW-1185">Reference proteome</keyword>
<accession>A0ABN9U3N4</accession>
<comment type="caution">
    <text evidence="2">The sequence shown here is derived from an EMBL/GenBank/DDBJ whole genome shotgun (WGS) entry which is preliminary data.</text>
</comment>
<dbReference type="EMBL" id="CAUYUJ010015394">
    <property type="protein sequence ID" value="CAK0853437.1"/>
    <property type="molecule type" value="Genomic_DNA"/>
</dbReference>
<dbReference type="SUPFAM" id="SSF53098">
    <property type="entry name" value="Ribonuclease H-like"/>
    <property type="match status" value="1"/>
</dbReference>
<dbReference type="InterPro" id="IPR036397">
    <property type="entry name" value="RNaseH_sf"/>
</dbReference>
<protein>
    <recommendedName>
        <fullName evidence="4">Endonuclease/exonuclease/phosphatase domain-containing protein</fullName>
    </recommendedName>
</protein>